<dbReference type="InterPro" id="IPR014710">
    <property type="entry name" value="RmlC-like_jellyroll"/>
</dbReference>
<dbReference type="GO" id="GO:0006096">
    <property type="term" value="P:glycolytic process"/>
    <property type="evidence" value="ECO:0007669"/>
    <property type="project" value="UniProtKB-KW"/>
</dbReference>
<dbReference type="Gene3D" id="2.60.120.10">
    <property type="entry name" value="Jelly Rolls"/>
    <property type="match status" value="1"/>
</dbReference>
<evidence type="ECO:0000256" key="4">
    <source>
        <dbReference type="ARBA" id="ARBA00022432"/>
    </source>
</evidence>
<dbReference type="GO" id="GO:0004347">
    <property type="term" value="F:glucose-6-phosphate isomerase activity"/>
    <property type="evidence" value="ECO:0007669"/>
    <property type="project" value="UniProtKB-EC"/>
</dbReference>
<organism evidence="8 9">
    <name type="scientific">Fusibacillus kribbianus</name>
    <dbReference type="NCBI Taxonomy" id="3044208"/>
    <lineage>
        <taxon>Bacteria</taxon>
        <taxon>Bacillati</taxon>
        <taxon>Bacillota</taxon>
        <taxon>Clostridia</taxon>
        <taxon>Lachnospirales</taxon>
        <taxon>Lachnospiraceae</taxon>
        <taxon>Fusibacillus</taxon>
    </lineage>
</organism>
<dbReference type="AlphaFoldDB" id="A0AAP4B730"/>
<evidence type="ECO:0000256" key="2">
    <source>
        <dbReference type="ARBA" id="ARBA00006542"/>
    </source>
</evidence>
<dbReference type="Proteomes" id="UP001300383">
    <property type="component" value="Unassembled WGS sequence"/>
</dbReference>
<accession>A0AAP4B730</accession>
<dbReference type="Pfam" id="PF06560">
    <property type="entry name" value="GPI"/>
    <property type="match status" value="1"/>
</dbReference>
<feature type="domain" description="Glucose-6-phosphate isomerase prokaryote" evidence="7">
    <location>
        <begin position="36"/>
        <end position="214"/>
    </location>
</feature>
<dbReference type="SUPFAM" id="SSF51182">
    <property type="entry name" value="RmlC-like cupins"/>
    <property type="match status" value="1"/>
</dbReference>
<evidence type="ECO:0000256" key="1">
    <source>
        <dbReference type="ARBA" id="ARBA00004926"/>
    </source>
</evidence>
<dbReference type="InterPro" id="IPR010551">
    <property type="entry name" value="G6P_isomerase_prok"/>
</dbReference>
<dbReference type="EC" id="5.3.1.9" evidence="3"/>
<reference evidence="8 9" key="1">
    <citation type="submission" date="2023-05" db="EMBL/GenBank/DDBJ databases">
        <title>[ruminococcus] sp. nov., isolated from a pig farm feces dump.</title>
        <authorList>
            <person name="Chang Y.-H."/>
        </authorList>
    </citation>
    <scope>NUCLEOTIDE SEQUENCE [LARGE SCALE GENOMIC DNA]</scope>
    <source>
        <strain evidence="8 9">YH-rum2234</strain>
    </source>
</reference>
<comment type="caution">
    <text evidence="8">The sequence shown here is derived from an EMBL/GenBank/DDBJ whole genome shotgun (WGS) entry which is preliminary data.</text>
</comment>
<protein>
    <recommendedName>
        <fullName evidence="3">glucose-6-phosphate isomerase</fullName>
        <ecNumber evidence="3">5.3.1.9</ecNumber>
    </recommendedName>
</protein>
<sequence>MLELKNSGLPLYIDEKNHVMALSALLKYDGFGRKTVEKMQGLLADEHDLPLDELVYDVYRGIAYPEDEELLKKDDYRYDITIIMPGQVNGECKKTSGHYHGWNPEKTNTYAEVYEVIKGTALYILQKSDNFDAEDPADVRVDDLIFATVHEGETILIPPNYGHCSVNIGDGPLVFSNLAYVPCPVHYGPVKQFHGMSFYVMVENGEVKLKANDRYVDVPKAKFATVKENPHLGIQFGLPVYESYKKNPEAFEFLGKPDGFVDEIMSMLVYHDELVK</sequence>
<evidence type="ECO:0000256" key="5">
    <source>
        <dbReference type="ARBA" id="ARBA00023152"/>
    </source>
</evidence>
<comment type="similarity">
    <text evidence="2">Belongs to the archaeal-type GPI family.</text>
</comment>
<comment type="catalytic activity">
    <reaction evidence="6">
        <text>alpha-D-glucose 6-phosphate = beta-D-fructose 6-phosphate</text>
        <dbReference type="Rhea" id="RHEA:11816"/>
        <dbReference type="ChEBI" id="CHEBI:57634"/>
        <dbReference type="ChEBI" id="CHEBI:58225"/>
        <dbReference type="EC" id="5.3.1.9"/>
    </reaction>
</comment>
<evidence type="ECO:0000256" key="3">
    <source>
        <dbReference type="ARBA" id="ARBA00011952"/>
    </source>
</evidence>
<name>A0AAP4B730_9FIRM</name>
<evidence type="ECO:0000256" key="6">
    <source>
        <dbReference type="ARBA" id="ARBA00029321"/>
    </source>
</evidence>
<keyword evidence="5" id="KW-0324">Glycolysis</keyword>
<evidence type="ECO:0000313" key="9">
    <source>
        <dbReference type="Proteomes" id="UP001300383"/>
    </source>
</evidence>
<gene>
    <name evidence="8" type="ORF">QJ036_00665</name>
</gene>
<keyword evidence="8" id="KW-0413">Isomerase</keyword>
<dbReference type="GO" id="GO:0006094">
    <property type="term" value="P:gluconeogenesis"/>
    <property type="evidence" value="ECO:0007669"/>
    <property type="project" value="UniProtKB-KW"/>
</dbReference>
<evidence type="ECO:0000259" key="7">
    <source>
        <dbReference type="Pfam" id="PF06560"/>
    </source>
</evidence>
<dbReference type="GO" id="GO:0005737">
    <property type="term" value="C:cytoplasm"/>
    <property type="evidence" value="ECO:0007669"/>
    <property type="project" value="InterPro"/>
</dbReference>
<dbReference type="RefSeq" id="WP_283229498.1">
    <property type="nucleotide sequence ID" value="NZ_JASGBQ010000001.1"/>
</dbReference>
<dbReference type="EMBL" id="JASGBQ010000001">
    <property type="protein sequence ID" value="MDI9240989.1"/>
    <property type="molecule type" value="Genomic_DNA"/>
</dbReference>
<proteinExistence type="inferred from homology"/>
<keyword evidence="4" id="KW-0312">Gluconeogenesis</keyword>
<comment type="pathway">
    <text evidence="1">Carbohydrate degradation; glycolysis; D-glyceraldehyde 3-phosphate and glycerone phosphate from D-glucose: step 2/4.</text>
</comment>
<keyword evidence="9" id="KW-1185">Reference proteome</keyword>
<evidence type="ECO:0000313" key="8">
    <source>
        <dbReference type="EMBL" id="MDI9240989.1"/>
    </source>
</evidence>
<dbReference type="CDD" id="cd02218">
    <property type="entry name" value="cupin_PGI"/>
    <property type="match status" value="1"/>
</dbReference>
<dbReference type="InterPro" id="IPR011051">
    <property type="entry name" value="RmlC_Cupin_sf"/>
</dbReference>